<proteinExistence type="predicted"/>
<organism evidence="1 2">
    <name type="scientific">Sandarakinorhabdus cyanobacteriorum</name>
    <dbReference type="NCBI Taxonomy" id="1981098"/>
    <lineage>
        <taxon>Bacteria</taxon>
        <taxon>Pseudomonadati</taxon>
        <taxon>Pseudomonadota</taxon>
        <taxon>Alphaproteobacteria</taxon>
        <taxon>Sphingomonadales</taxon>
        <taxon>Sphingosinicellaceae</taxon>
        <taxon>Sandarakinorhabdus</taxon>
    </lineage>
</organism>
<reference evidence="1 2" key="1">
    <citation type="submission" date="2017-07" db="EMBL/GenBank/DDBJ databases">
        <title>Sandarakinorhabdus cyanobacteriorum sp. nov., a novel bacterium isolated from cyanobacterial aggregates in a eutrophic lake.</title>
        <authorList>
            <person name="Cai H."/>
        </authorList>
    </citation>
    <scope>NUCLEOTIDE SEQUENCE [LARGE SCALE GENOMIC DNA]</scope>
    <source>
        <strain evidence="1 2">TH057</strain>
    </source>
</reference>
<dbReference type="Proteomes" id="UP000216991">
    <property type="component" value="Unassembled WGS sequence"/>
</dbReference>
<dbReference type="EMBL" id="NOXT01000095">
    <property type="protein sequence ID" value="OYQ31053.1"/>
    <property type="molecule type" value="Genomic_DNA"/>
</dbReference>
<dbReference type="InterPro" id="IPR029063">
    <property type="entry name" value="SAM-dependent_MTases_sf"/>
</dbReference>
<accession>A0A255YPD1</accession>
<dbReference type="SUPFAM" id="SSF53335">
    <property type="entry name" value="S-adenosyl-L-methionine-dependent methyltransferases"/>
    <property type="match status" value="1"/>
</dbReference>
<sequence length="172" mass="19732">MIRDATPLERLFAGKGHGRLLVLGRPPERVPLNLEGWERLACVAARDEDIRPGTVRADPHHLPFHEALFDKALLSAPLLQPRLMLRELWRVLSPAGLAVLIVRARRPWHQKDIGWLREPLQLRLDEAMFEVIDWRVETLPERYHVVLVAKTDWQKPVLVGAADPAMVPRLIN</sequence>
<keyword evidence="2" id="KW-1185">Reference proteome</keyword>
<gene>
    <name evidence="1" type="ORF">CHU93_05575</name>
</gene>
<protein>
    <recommendedName>
        <fullName evidence="3">Methyltransferase type 11 domain-containing protein</fullName>
    </recommendedName>
</protein>
<comment type="caution">
    <text evidence="1">The sequence shown here is derived from an EMBL/GenBank/DDBJ whole genome shotgun (WGS) entry which is preliminary data.</text>
</comment>
<dbReference type="OrthoDB" id="9800231at2"/>
<evidence type="ECO:0000313" key="2">
    <source>
        <dbReference type="Proteomes" id="UP000216991"/>
    </source>
</evidence>
<dbReference type="Gene3D" id="3.40.50.150">
    <property type="entry name" value="Vaccinia Virus protein VP39"/>
    <property type="match status" value="1"/>
</dbReference>
<dbReference type="AlphaFoldDB" id="A0A255YPD1"/>
<dbReference type="RefSeq" id="WP_094473143.1">
    <property type="nucleotide sequence ID" value="NZ_NOXT01000095.1"/>
</dbReference>
<evidence type="ECO:0000313" key="1">
    <source>
        <dbReference type="EMBL" id="OYQ31053.1"/>
    </source>
</evidence>
<evidence type="ECO:0008006" key="3">
    <source>
        <dbReference type="Google" id="ProtNLM"/>
    </source>
</evidence>
<name>A0A255YPD1_9SPHN</name>